<dbReference type="EMBL" id="CAUOFW020001726">
    <property type="protein sequence ID" value="CAK9148225.1"/>
    <property type="molecule type" value="Genomic_DNA"/>
</dbReference>
<keyword evidence="3" id="KW-1185">Reference proteome</keyword>
<gene>
    <name evidence="2" type="ORF">ILEXP_LOCUS16161</name>
</gene>
<evidence type="ECO:0000313" key="3">
    <source>
        <dbReference type="Proteomes" id="UP001642360"/>
    </source>
</evidence>
<organism evidence="2 3">
    <name type="scientific">Ilex paraguariensis</name>
    <name type="common">yerba mate</name>
    <dbReference type="NCBI Taxonomy" id="185542"/>
    <lineage>
        <taxon>Eukaryota</taxon>
        <taxon>Viridiplantae</taxon>
        <taxon>Streptophyta</taxon>
        <taxon>Embryophyta</taxon>
        <taxon>Tracheophyta</taxon>
        <taxon>Spermatophyta</taxon>
        <taxon>Magnoliopsida</taxon>
        <taxon>eudicotyledons</taxon>
        <taxon>Gunneridae</taxon>
        <taxon>Pentapetalae</taxon>
        <taxon>asterids</taxon>
        <taxon>campanulids</taxon>
        <taxon>Aquifoliales</taxon>
        <taxon>Aquifoliaceae</taxon>
        <taxon>Ilex</taxon>
    </lineage>
</organism>
<evidence type="ECO:0000313" key="2">
    <source>
        <dbReference type="EMBL" id="CAK9148225.1"/>
    </source>
</evidence>
<comment type="caution">
    <text evidence="2">The sequence shown here is derived from an EMBL/GenBank/DDBJ whole genome shotgun (WGS) entry which is preliminary data.</text>
</comment>
<proteinExistence type="predicted"/>
<feature type="region of interest" description="Disordered" evidence="1">
    <location>
        <begin position="112"/>
        <end position="155"/>
    </location>
</feature>
<reference evidence="2 3" key="1">
    <citation type="submission" date="2024-02" db="EMBL/GenBank/DDBJ databases">
        <authorList>
            <person name="Vignale AGUSTIN F."/>
            <person name="Sosa J E."/>
            <person name="Modenutti C."/>
        </authorList>
    </citation>
    <scope>NUCLEOTIDE SEQUENCE [LARGE SCALE GENOMIC DNA]</scope>
</reference>
<dbReference type="AlphaFoldDB" id="A0ABC8RUI2"/>
<sequence>MLIKESGMQVPTVIEKGEAIIDQRGSLREGGIGTGVEMPLGPYYCYCEPDEASQAILGATLGTELGSNLGATLGAKWGSLDATLGVELGSSPGATLGAKQGSLGASLGAELSHQAPKGKGPGKQRRARGMTSLDGEELGTLGQAFRGLGRPGTGH</sequence>
<protein>
    <submittedName>
        <fullName evidence="2">Uncharacterized protein</fullName>
    </submittedName>
</protein>
<dbReference type="Proteomes" id="UP001642360">
    <property type="component" value="Unassembled WGS sequence"/>
</dbReference>
<evidence type="ECO:0000256" key="1">
    <source>
        <dbReference type="SAM" id="MobiDB-lite"/>
    </source>
</evidence>
<name>A0ABC8RUI2_9AQUA</name>
<accession>A0ABC8RUI2</accession>